<sequence>MGGSVVRREPANITPLRNDLDSWRIFEHVGWTEYFQKLGEYSEAISREFTSTFDGQQTTVQGITFPLTEELRRRKRKIILVREEEEEEETSPKIEEDATNKANPKRETTSNTAISEKSKSPASNKRRTPRKKTPPILTLAHEEGNHQKIELEEEKVSNPLVLESEEIIPSPLVVMTEDGPTEETRITITTVSKGKQKTQSKRKKPALRRSHRSNKKKFTKTKSPSHIDTSEFESNGKKKCRSYITEDGFEVVIWPTTSDDSEGGPHAPEGEEQSPRNQEPQKGGEGTQDAPEMEE</sequence>
<reference evidence="2 3" key="1">
    <citation type="journal article" date="2021" name="Nat. Plants">
        <title>The Taxus genome provides insights into paclitaxel biosynthesis.</title>
        <authorList>
            <person name="Xiong X."/>
            <person name="Gou J."/>
            <person name="Liao Q."/>
            <person name="Li Y."/>
            <person name="Zhou Q."/>
            <person name="Bi G."/>
            <person name="Li C."/>
            <person name="Du R."/>
            <person name="Wang X."/>
            <person name="Sun T."/>
            <person name="Guo L."/>
            <person name="Liang H."/>
            <person name="Lu P."/>
            <person name="Wu Y."/>
            <person name="Zhang Z."/>
            <person name="Ro D.K."/>
            <person name="Shang Y."/>
            <person name="Huang S."/>
            <person name="Yan J."/>
        </authorList>
    </citation>
    <scope>NUCLEOTIDE SEQUENCE [LARGE SCALE GENOMIC DNA]</scope>
    <source>
        <strain evidence="2">Ta-2019</strain>
    </source>
</reference>
<keyword evidence="3" id="KW-1185">Reference proteome</keyword>
<evidence type="ECO:0000256" key="1">
    <source>
        <dbReference type="SAM" id="MobiDB-lite"/>
    </source>
</evidence>
<dbReference type="EMBL" id="JAHRHJ020003813">
    <property type="protein sequence ID" value="KAH9287730.1"/>
    <property type="molecule type" value="Genomic_DNA"/>
</dbReference>
<feature type="compositionally biased region" description="Basic and acidic residues" evidence="1">
    <location>
        <begin position="140"/>
        <end position="152"/>
    </location>
</feature>
<dbReference type="Proteomes" id="UP000824469">
    <property type="component" value="Unassembled WGS sequence"/>
</dbReference>
<organism evidence="2 3">
    <name type="scientific">Taxus chinensis</name>
    <name type="common">Chinese yew</name>
    <name type="synonym">Taxus wallichiana var. chinensis</name>
    <dbReference type="NCBI Taxonomy" id="29808"/>
    <lineage>
        <taxon>Eukaryota</taxon>
        <taxon>Viridiplantae</taxon>
        <taxon>Streptophyta</taxon>
        <taxon>Embryophyta</taxon>
        <taxon>Tracheophyta</taxon>
        <taxon>Spermatophyta</taxon>
        <taxon>Pinopsida</taxon>
        <taxon>Pinidae</taxon>
        <taxon>Conifers II</taxon>
        <taxon>Cupressales</taxon>
        <taxon>Taxaceae</taxon>
        <taxon>Taxus</taxon>
    </lineage>
</organism>
<feature type="compositionally biased region" description="Polar residues" evidence="1">
    <location>
        <begin position="109"/>
        <end position="123"/>
    </location>
</feature>
<feature type="region of interest" description="Disordered" evidence="1">
    <location>
        <begin position="84"/>
        <end position="152"/>
    </location>
</feature>
<evidence type="ECO:0000313" key="3">
    <source>
        <dbReference type="Proteomes" id="UP000824469"/>
    </source>
</evidence>
<accession>A0AA38BMZ1</accession>
<evidence type="ECO:0000313" key="2">
    <source>
        <dbReference type="EMBL" id="KAH9287730.1"/>
    </source>
</evidence>
<feature type="region of interest" description="Disordered" evidence="1">
    <location>
        <begin position="251"/>
        <end position="295"/>
    </location>
</feature>
<protein>
    <submittedName>
        <fullName evidence="2">Uncharacterized protein</fullName>
    </submittedName>
</protein>
<feature type="compositionally biased region" description="Basic residues" evidence="1">
    <location>
        <begin position="124"/>
        <end position="133"/>
    </location>
</feature>
<comment type="caution">
    <text evidence="2">The sequence shown here is derived from an EMBL/GenBank/DDBJ whole genome shotgun (WGS) entry which is preliminary data.</text>
</comment>
<proteinExistence type="predicted"/>
<name>A0AA38BMZ1_TAXCH</name>
<gene>
    <name evidence="2" type="ORF">KI387_031847</name>
</gene>
<feature type="region of interest" description="Disordered" evidence="1">
    <location>
        <begin position="189"/>
        <end position="239"/>
    </location>
</feature>
<feature type="compositionally biased region" description="Basic residues" evidence="1">
    <location>
        <begin position="194"/>
        <end position="220"/>
    </location>
</feature>
<dbReference type="AlphaFoldDB" id="A0AA38BMZ1"/>
<feature type="compositionally biased region" description="Basic and acidic residues" evidence="1">
    <location>
        <begin position="90"/>
        <end position="108"/>
    </location>
</feature>